<name>A0ABR5T713_9BURK</name>
<organism evidence="1 2">
    <name type="scientific">Burkholderia savannae</name>
    <dbReference type="NCBI Taxonomy" id="1637837"/>
    <lineage>
        <taxon>Bacteria</taxon>
        <taxon>Pseudomonadati</taxon>
        <taxon>Pseudomonadota</taxon>
        <taxon>Betaproteobacteria</taxon>
        <taxon>Burkholderiales</taxon>
        <taxon>Burkholderiaceae</taxon>
        <taxon>Burkholderia</taxon>
        <taxon>pseudomallei group</taxon>
    </lineage>
</organism>
<dbReference type="Proteomes" id="UP000070255">
    <property type="component" value="Unassembled WGS sequence"/>
</dbReference>
<reference evidence="1 2" key="1">
    <citation type="submission" date="2015-11" db="EMBL/GenBank/DDBJ databases">
        <authorList>
            <person name="Sahl J."/>
            <person name="Wagner D."/>
            <person name="Keim P."/>
        </authorList>
    </citation>
    <scope>NUCLEOTIDE SEQUENCE [LARGE SCALE GENOMIC DNA]</scope>
    <source>
        <strain evidence="1 2">BDU18</strain>
    </source>
</reference>
<gene>
    <name evidence="1" type="ORF">WS72_30020</name>
</gene>
<accession>A0ABR5T713</accession>
<dbReference type="EMBL" id="LNJQ01000004">
    <property type="protein sequence ID" value="KWZ39011.1"/>
    <property type="molecule type" value="Genomic_DNA"/>
</dbReference>
<evidence type="ECO:0000313" key="2">
    <source>
        <dbReference type="Proteomes" id="UP000070255"/>
    </source>
</evidence>
<sequence length="83" mass="9526">MIRIECARRASPECLHFAFDTRQQHDEPDRARLPVTVSAHRCFAAACVAVRSERVAPRDRRVWPLHAGTRDARMSSEARRDAQ</sequence>
<evidence type="ECO:0000313" key="1">
    <source>
        <dbReference type="EMBL" id="KWZ39011.1"/>
    </source>
</evidence>
<comment type="caution">
    <text evidence="1">The sequence shown here is derived from an EMBL/GenBank/DDBJ whole genome shotgun (WGS) entry which is preliminary data.</text>
</comment>
<protein>
    <submittedName>
        <fullName evidence="1">Uncharacterized protein</fullName>
    </submittedName>
</protein>
<proteinExistence type="predicted"/>
<keyword evidence="2" id="KW-1185">Reference proteome</keyword>